<accession>A0ABP0ZGL1</accession>
<dbReference type="GeneID" id="92206723"/>
<dbReference type="RefSeq" id="XP_066828465.1">
    <property type="nucleotide sequence ID" value="XM_066971425.1"/>
</dbReference>
<dbReference type="Proteomes" id="UP001497383">
    <property type="component" value="Chromosome 2"/>
</dbReference>
<dbReference type="EMBL" id="OZ022406">
    <property type="protein sequence ID" value="CAK9437095.1"/>
    <property type="molecule type" value="Genomic_DNA"/>
</dbReference>
<name>A0ABP0ZGL1_9ASCO</name>
<sequence length="365" mass="40999">MALCPKPYSFEKDIASQKSASLNNGNKNNKRRCDFLYNAPAANKRVCLQQLKNDAVAQRSHFQMNKNLVATKNYYSSSSEDNDSDDEQSCYKADQIRAKRRASTRVSFSTSNAQLSKALSQYSDDEEDDDDEDGNDSQRSDAIRKHVFYGSRRSSESAIKILKSDDEIENLDCKLVSSPIGSNISLKKVLGGEHVNVNVNVNANANANVSGKGNGDDDDDDDDGDEFAEADEKDQKDCDSSHAAASIVVADKQARARCFDYLIGAIDEAWARYCDATTYVEDDVHGYITPASLVSGSDNDDQELMNLKQRLIRSKEFLQDHIESHDASDIKQFWHRWDVTKYQMLDVMEDDDDVLDELEEGRQIF</sequence>
<reference evidence="2 3" key="1">
    <citation type="submission" date="2024-03" db="EMBL/GenBank/DDBJ databases">
        <authorList>
            <person name="Brejova B."/>
        </authorList>
    </citation>
    <scope>NUCLEOTIDE SEQUENCE [LARGE SCALE GENOMIC DNA]</scope>
    <source>
        <strain evidence="2 3">CBS 14171</strain>
    </source>
</reference>
<feature type="compositionally biased region" description="Acidic residues" evidence="1">
    <location>
        <begin position="216"/>
        <end position="232"/>
    </location>
</feature>
<feature type="region of interest" description="Disordered" evidence="1">
    <location>
        <begin position="116"/>
        <end position="144"/>
    </location>
</feature>
<organism evidence="2 3">
    <name type="scientific">Lodderomyces beijingensis</name>
    <dbReference type="NCBI Taxonomy" id="1775926"/>
    <lineage>
        <taxon>Eukaryota</taxon>
        <taxon>Fungi</taxon>
        <taxon>Dikarya</taxon>
        <taxon>Ascomycota</taxon>
        <taxon>Saccharomycotina</taxon>
        <taxon>Pichiomycetes</taxon>
        <taxon>Debaryomycetaceae</taxon>
        <taxon>Candida/Lodderomyces clade</taxon>
        <taxon>Lodderomyces</taxon>
    </lineage>
</organism>
<feature type="compositionally biased region" description="Acidic residues" evidence="1">
    <location>
        <begin position="123"/>
        <end position="135"/>
    </location>
</feature>
<protein>
    <submittedName>
        <fullName evidence="2">Uncharacterized protein</fullName>
    </submittedName>
</protein>
<feature type="region of interest" description="Disordered" evidence="1">
    <location>
        <begin position="205"/>
        <end position="238"/>
    </location>
</feature>
<gene>
    <name evidence="2" type="ORF">LODBEIA_P15270</name>
</gene>
<proteinExistence type="predicted"/>
<evidence type="ECO:0000313" key="3">
    <source>
        <dbReference type="Proteomes" id="UP001497383"/>
    </source>
</evidence>
<keyword evidence="3" id="KW-1185">Reference proteome</keyword>
<evidence type="ECO:0000256" key="1">
    <source>
        <dbReference type="SAM" id="MobiDB-lite"/>
    </source>
</evidence>
<evidence type="ECO:0000313" key="2">
    <source>
        <dbReference type="EMBL" id="CAK9437095.1"/>
    </source>
</evidence>